<accession>Q3BRG5</accession>
<dbReference type="EMBL" id="AM039952">
    <property type="protein sequence ID" value="CAJ24596.1"/>
    <property type="molecule type" value="Genomic_DNA"/>
</dbReference>
<protein>
    <submittedName>
        <fullName evidence="2">Uncharacterized protein</fullName>
    </submittedName>
</protein>
<dbReference type="HOGENOM" id="CLU_2756836_0_0_6"/>
<organism evidence="3">
    <name type="scientific">Xanthomonas euvesicatoria pv. vesicatoria (strain 85-10)</name>
    <name type="common">Xanthomonas campestris pv. vesicatoria</name>
    <dbReference type="NCBI Taxonomy" id="316273"/>
    <lineage>
        <taxon>Bacteria</taxon>
        <taxon>Pseudomonadati</taxon>
        <taxon>Pseudomonadota</taxon>
        <taxon>Gammaproteobacteria</taxon>
        <taxon>Lysobacterales</taxon>
        <taxon>Lysobacteraceae</taxon>
        <taxon>Xanthomonas</taxon>
    </lineage>
</organism>
<evidence type="ECO:0000256" key="1">
    <source>
        <dbReference type="SAM" id="MobiDB-lite"/>
    </source>
</evidence>
<sequence>MQCVTQFAACTPPMQTLTVRWRTECANRVRRVRSMSQIVQMWLREPPARHCGTRETSDRFGHRPLPLAAV</sequence>
<dbReference type="Proteomes" id="UP000007069">
    <property type="component" value="Chromosome"/>
</dbReference>
<name>Q3BRG5_XANE5</name>
<evidence type="ECO:0000313" key="2">
    <source>
        <dbReference type="EMBL" id="CAJ24596.1"/>
    </source>
</evidence>
<dbReference type="AlphaFoldDB" id="Q3BRG5"/>
<proteinExistence type="predicted"/>
<dbReference type="KEGG" id="xcv:XCV2917"/>
<feature type="compositionally biased region" description="Basic and acidic residues" evidence="1">
    <location>
        <begin position="49"/>
        <end position="61"/>
    </location>
</feature>
<feature type="region of interest" description="Disordered" evidence="1">
    <location>
        <begin position="49"/>
        <end position="70"/>
    </location>
</feature>
<reference evidence="2 3" key="1">
    <citation type="journal article" date="2005" name="J. Bacteriol.">
        <title>Insights into genome plasticity and pathogenicity of the plant pathogenic Bacterium Xanthomonas campestris pv. vesicatoria revealed by the complete genome sequence.</title>
        <authorList>
            <person name="Thieme F."/>
            <person name="Koebnik R."/>
            <person name="Bekel T."/>
            <person name="Berger C."/>
            <person name="Boch J."/>
            <person name="Buettner D."/>
            <person name="Caldana C."/>
            <person name="Gaigalat L."/>
            <person name="Goesmann A."/>
            <person name="Kay S."/>
            <person name="Kirchner O."/>
            <person name="Lanz C."/>
            <person name="Linke B."/>
            <person name="McHardy A.C."/>
            <person name="Meyer F."/>
            <person name="Mittenhuber G."/>
            <person name="Nies D.H."/>
            <person name="Niesbach-Kloesgen U."/>
            <person name="Patschkowski T."/>
            <person name="Rueckert C."/>
            <person name="Rupp O."/>
            <person name="Schneicker S."/>
            <person name="Schuster S.C."/>
            <person name="Vorhoelter F.J."/>
            <person name="Weber E."/>
            <person name="Puehler A."/>
            <person name="Bonas U."/>
            <person name="Bartels D."/>
            <person name="Kaiser O."/>
        </authorList>
    </citation>
    <scope>NUCLEOTIDE SEQUENCE [LARGE SCALE GENOMIC DNA]</scope>
    <source>
        <strain evidence="2 3">85-10</strain>
    </source>
</reference>
<gene>
    <name evidence="2" type="ordered locus">XCV2917</name>
</gene>
<evidence type="ECO:0000313" key="3">
    <source>
        <dbReference type="Proteomes" id="UP000007069"/>
    </source>
</evidence>